<proteinExistence type="predicted"/>
<protein>
    <submittedName>
        <fullName evidence="1">Uncharacterized protein</fullName>
    </submittedName>
</protein>
<keyword evidence="2" id="KW-1185">Reference proteome</keyword>
<name>A0ABN6ZPH8_9CREN</name>
<dbReference type="Gene3D" id="3.60.21.10">
    <property type="match status" value="1"/>
</dbReference>
<organism evidence="1 2">
    <name type="scientific">Pyrodictium abyssi</name>
    <dbReference type="NCBI Taxonomy" id="54256"/>
    <lineage>
        <taxon>Archaea</taxon>
        <taxon>Thermoproteota</taxon>
        <taxon>Thermoprotei</taxon>
        <taxon>Desulfurococcales</taxon>
        <taxon>Pyrodictiaceae</taxon>
        <taxon>Pyrodictium</taxon>
    </lineage>
</organism>
<evidence type="ECO:0000313" key="2">
    <source>
        <dbReference type="Proteomes" id="UP001341135"/>
    </source>
</evidence>
<dbReference type="EMBL" id="AP028907">
    <property type="protein sequence ID" value="BES82142.1"/>
    <property type="molecule type" value="Genomic_DNA"/>
</dbReference>
<reference evidence="1 2" key="1">
    <citation type="submission" date="2023-09" db="EMBL/GenBank/DDBJ databases">
        <title>Pyrofollis japonicus gen. nov. sp. nov., a novel member of the family Pyrodictiaceae isolated from the Iheya North hydrothermal field.</title>
        <authorList>
            <person name="Miyazaki U."/>
            <person name="Sanari M."/>
            <person name="Tame A."/>
            <person name="Kitajima M."/>
            <person name="Okamoto A."/>
            <person name="Sawayama S."/>
            <person name="Miyazaki J."/>
            <person name="Takai K."/>
            <person name="Nakagawa S."/>
        </authorList>
    </citation>
    <scope>NUCLEOTIDE SEQUENCE [LARGE SCALE GENOMIC DNA]</scope>
    <source>
        <strain evidence="1 2">AV2</strain>
    </source>
</reference>
<gene>
    <name evidence="1" type="ORF">PABY_17090</name>
</gene>
<dbReference type="InterPro" id="IPR029052">
    <property type="entry name" value="Metallo-depent_PP-like"/>
</dbReference>
<dbReference type="Proteomes" id="UP001341135">
    <property type="component" value="Chromosome"/>
</dbReference>
<sequence length="192" mass="20947">MSGVLRLVAHRRRLPIASSVDAAIVVGSPREAREVERLTSLGNRVYSVPGRRDDHYVARLLSAYSTSVEGHLVYHGSGLYVAGIGGREPLANIKSLSAEIEEQKPSMLLLVSEYPPHGLFDRSRIGVSRGLFEVSDAVAAWRPRVVVLGDCYGPGVARVNDVLYVCLGSPECRAYINLVDGEFRAEVLCDKL</sequence>
<dbReference type="SUPFAM" id="SSF56300">
    <property type="entry name" value="Metallo-dependent phosphatases"/>
    <property type="match status" value="1"/>
</dbReference>
<accession>A0ABN6ZPH8</accession>
<evidence type="ECO:0000313" key="1">
    <source>
        <dbReference type="EMBL" id="BES82142.1"/>
    </source>
</evidence>